<evidence type="ECO:0000313" key="10">
    <source>
        <dbReference type="Proteomes" id="UP001225378"/>
    </source>
</evidence>
<dbReference type="PANTHER" id="PTHR44757:SF4">
    <property type="entry name" value="DIGUANYLATE CYCLASE DGCE-RELATED"/>
    <property type="match status" value="1"/>
</dbReference>
<dbReference type="InterPro" id="IPR013656">
    <property type="entry name" value="PAS_4"/>
</dbReference>
<dbReference type="GO" id="GO:0003824">
    <property type="term" value="F:catalytic activity"/>
    <property type="evidence" value="ECO:0007669"/>
    <property type="project" value="UniProtKB-ARBA"/>
</dbReference>
<dbReference type="PROSITE" id="PS50883">
    <property type="entry name" value="EAL"/>
    <property type="match status" value="1"/>
</dbReference>
<dbReference type="CDD" id="cd00156">
    <property type="entry name" value="REC"/>
    <property type="match status" value="1"/>
</dbReference>
<dbReference type="GO" id="GO:0000160">
    <property type="term" value="P:phosphorelay signal transduction system"/>
    <property type="evidence" value="ECO:0007669"/>
    <property type="project" value="InterPro"/>
</dbReference>
<organism evidence="9 10">
    <name type="scientific">Methylomarinum roseum</name>
    <dbReference type="NCBI Taxonomy" id="3067653"/>
    <lineage>
        <taxon>Bacteria</taxon>
        <taxon>Pseudomonadati</taxon>
        <taxon>Pseudomonadota</taxon>
        <taxon>Gammaproteobacteria</taxon>
        <taxon>Methylococcales</taxon>
        <taxon>Methylococcaceae</taxon>
        <taxon>Methylomarinum</taxon>
    </lineage>
</organism>
<dbReference type="SUPFAM" id="SSF52172">
    <property type="entry name" value="CheY-like"/>
    <property type="match status" value="1"/>
</dbReference>
<evidence type="ECO:0000259" key="5">
    <source>
        <dbReference type="PROSITE" id="PS50112"/>
    </source>
</evidence>
<dbReference type="RefSeq" id="WP_305909638.1">
    <property type="nucleotide sequence ID" value="NZ_CP157743.1"/>
</dbReference>
<dbReference type="AlphaFoldDB" id="A0AAU7NWK3"/>
<dbReference type="InterPro" id="IPR035919">
    <property type="entry name" value="EAL_sf"/>
</dbReference>
<dbReference type="NCBIfam" id="TIGR00254">
    <property type="entry name" value="GGDEF"/>
    <property type="match status" value="1"/>
</dbReference>
<dbReference type="KEGG" id="mech:Q9L42_004395"/>
<dbReference type="Pfam" id="PF00563">
    <property type="entry name" value="EAL"/>
    <property type="match status" value="1"/>
</dbReference>
<dbReference type="SUPFAM" id="SSF55785">
    <property type="entry name" value="PYP-like sensor domain (PAS domain)"/>
    <property type="match status" value="1"/>
</dbReference>
<dbReference type="PROSITE" id="PS50112">
    <property type="entry name" value="PAS"/>
    <property type="match status" value="1"/>
</dbReference>
<dbReference type="Gene3D" id="3.20.20.450">
    <property type="entry name" value="EAL domain"/>
    <property type="match status" value="1"/>
</dbReference>
<keyword evidence="3" id="KW-0175">Coiled coil</keyword>
<dbReference type="PROSITE" id="PS50113">
    <property type="entry name" value="PAC"/>
    <property type="match status" value="1"/>
</dbReference>
<evidence type="ECO:0000313" key="9">
    <source>
        <dbReference type="EMBL" id="XBS21372.1"/>
    </source>
</evidence>
<feature type="domain" description="PAS" evidence="5">
    <location>
        <begin position="165"/>
        <end position="238"/>
    </location>
</feature>
<dbReference type="PROSITE" id="PS50887">
    <property type="entry name" value="GGDEF"/>
    <property type="match status" value="1"/>
</dbReference>
<evidence type="ECO:0000259" key="7">
    <source>
        <dbReference type="PROSITE" id="PS50883"/>
    </source>
</evidence>
<dbReference type="SMART" id="SM00091">
    <property type="entry name" value="PAS"/>
    <property type="match status" value="1"/>
</dbReference>
<dbReference type="InterPro" id="IPR000700">
    <property type="entry name" value="PAS-assoc_C"/>
</dbReference>
<evidence type="ECO:0000256" key="1">
    <source>
        <dbReference type="ARBA" id="ARBA00001946"/>
    </source>
</evidence>
<dbReference type="Pfam" id="PF00990">
    <property type="entry name" value="GGDEF"/>
    <property type="match status" value="1"/>
</dbReference>
<dbReference type="SMART" id="SM00086">
    <property type="entry name" value="PAC"/>
    <property type="match status" value="1"/>
</dbReference>
<feature type="domain" description="GGDEF" evidence="8">
    <location>
        <begin position="327"/>
        <end position="460"/>
    </location>
</feature>
<evidence type="ECO:0000259" key="8">
    <source>
        <dbReference type="PROSITE" id="PS50887"/>
    </source>
</evidence>
<evidence type="ECO:0000256" key="3">
    <source>
        <dbReference type="SAM" id="Coils"/>
    </source>
</evidence>
<dbReference type="InterPro" id="IPR001633">
    <property type="entry name" value="EAL_dom"/>
</dbReference>
<dbReference type="CDD" id="cd01948">
    <property type="entry name" value="EAL"/>
    <property type="match status" value="1"/>
</dbReference>
<dbReference type="InterPro" id="IPR043128">
    <property type="entry name" value="Rev_trsase/Diguanyl_cyclase"/>
</dbReference>
<sequence length="716" mass="81354">MPRIRLLLIEDDLADQIIFKRFVKLRRLAYDYDIASSVAQASALLKSRQYQIVLADHSLGDGTAFDLLPQIPANTPTIFVTGSGDEEIAVKALKRGAADYLSKDVQGDYLKLLPLIIDNVLKSKAAEQELEIYRQRLEQQVEDRTRALRQEISERLQAEEKLIQEKERALVTLKSIGDAVITTDENGLIEFVNPIAEKLTGWPHHEAKGLAVDKVFYTIDEISRTPLSCPVRNCLRNGEIVYLSRSTLLLDRQGQEYSIQDSAAPIIDNDGKVQGVVLVFSDVTESRRLAQELEYQASHDSLTGLVNRREFENRLNKVMSLRHEMHSDYAFCYLDLDQFKIINDTCGHTAGDELLKQLTLLLQDKIRSRDTLARLGGDEFGVLMEHCSLEQAERIANLLREEIADYRFNWEDKSFRIGVSMGLIEITDEFHNLNDLLIVADSCCYAAKDAGRNQVFIYHKNDEEIRLRSGQMQWVAKLHEALDHDRFVLYKQPIQCIHASEGEHFETLLRINDHIDTDIQPGAFIPAAERYGLMDQIDQYVIKHCLTWYAEHSKQLDNLALCTINLSGHTLGAKGVLDSIYRQFEYFALPSEKFCFEITETAAIANLNLATDFMRALKAKGCLFALDDFGSGLSSFAYLKNLPVDFLKIDGMFVKDICDDRVDLAMVKSINEIGHLLGKKTIAEFVETQCIYDQVVELGIDYAQGYWIAKPQPFTD</sequence>
<gene>
    <name evidence="9" type="ORF">Q9L42_004395</name>
</gene>
<evidence type="ECO:0000259" key="6">
    <source>
        <dbReference type="PROSITE" id="PS50113"/>
    </source>
</evidence>
<name>A0AAU7NWK3_9GAMM</name>
<dbReference type="SUPFAM" id="SSF55073">
    <property type="entry name" value="Nucleotide cyclase"/>
    <property type="match status" value="1"/>
</dbReference>
<evidence type="ECO:0000259" key="4">
    <source>
        <dbReference type="PROSITE" id="PS50110"/>
    </source>
</evidence>
<dbReference type="InterPro" id="IPR001789">
    <property type="entry name" value="Sig_transdc_resp-reg_receiver"/>
</dbReference>
<dbReference type="PANTHER" id="PTHR44757">
    <property type="entry name" value="DIGUANYLATE CYCLASE DGCP"/>
    <property type="match status" value="1"/>
</dbReference>
<dbReference type="CDD" id="cd01949">
    <property type="entry name" value="GGDEF"/>
    <property type="match status" value="1"/>
</dbReference>
<dbReference type="Pfam" id="PF00072">
    <property type="entry name" value="Response_reg"/>
    <property type="match status" value="1"/>
</dbReference>
<dbReference type="Gene3D" id="3.30.70.270">
    <property type="match status" value="1"/>
</dbReference>
<dbReference type="SMART" id="SM00052">
    <property type="entry name" value="EAL"/>
    <property type="match status" value="1"/>
</dbReference>
<keyword evidence="10" id="KW-1185">Reference proteome</keyword>
<dbReference type="InterPro" id="IPR029787">
    <property type="entry name" value="Nucleotide_cyclase"/>
</dbReference>
<protein>
    <submittedName>
        <fullName evidence="9">EAL domain-containing protein</fullName>
    </submittedName>
</protein>
<dbReference type="Gene3D" id="3.30.450.20">
    <property type="entry name" value="PAS domain"/>
    <property type="match status" value="1"/>
</dbReference>
<feature type="domain" description="PAC" evidence="6">
    <location>
        <begin position="243"/>
        <end position="295"/>
    </location>
</feature>
<dbReference type="SMART" id="SM00448">
    <property type="entry name" value="REC"/>
    <property type="match status" value="1"/>
</dbReference>
<reference evidence="9 10" key="1">
    <citation type="journal article" date="2024" name="Microbiology">
        <title>Methylomarinum rosea sp. nov., a novel halophilic methanotrophic bacterium from the hypersaline Lake Elton.</title>
        <authorList>
            <person name="Suleimanov R.Z."/>
            <person name="Oshkin I.Y."/>
            <person name="Danilova O.V."/>
            <person name="Suzina N.E."/>
            <person name="Dedysh S.N."/>
        </authorList>
    </citation>
    <scope>NUCLEOTIDE SEQUENCE [LARGE SCALE GENOMIC DNA]</scope>
    <source>
        <strain evidence="9 10">Ch1-1</strain>
    </source>
</reference>
<feature type="domain" description="Response regulatory" evidence="4">
    <location>
        <begin position="5"/>
        <end position="118"/>
    </location>
</feature>
<dbReference type="Gene3D" id="3.40.50.2300">
    <property type="match status" value="1"/>
</dbReference>
<feature type="coiled-coil region" evidence="3">
    <location>
        <begin position="123"/>
        <end position="176"/>
    </location>
</feature>
<proteinExistence type="predicted"/>
<dbReference type="Proteomes" id="UP001225378">
    <property type="component" value="Chromosome"/>
</dbReference>
<dbReference type="InterPro" id="IPR011006">
    <property type="entry name" value="CheY-like_superfamily"/>
</dbReference>
<dbReference type="EMBL" id="CP157743">
    <property type="protein sequence ID" value="XBS21372.1"/>
    <property type="molecule type" value="Genomic_DNA"/>
</dbReference>
<comment type="cofactor">
    <cofactor evidence="1">
        <name>Mg(2+)</name>
        <dbReference type="ChEBI" id="CHEBI:18420"/>
    </cofactor>
</comment>
<dbReference type="SMART" id="SM00267">
    <property type="entry name" value="GGDEF"/>
    <property type="match status" value="1"/>
</dbReference>
<dbReference type="SUPFAM" id="SSF141868">
    <property type="entry name" value="EAL domain-like"/>
    <property type="match status" value="1"/>
</dbReference>
<dbReference type="PROSITE" id="PS50110">
    <property type="entry name" value="RESPONSE_REGULATORY"/>
    <property type="match status" value="1"/>
</dbReference>
<dbReference type="NCBIfam" id="TIGR00229">
    <property type="entry name" value="sensory_box"/>
    <property type="match status" value="1"/>
</dbReference>
<evidence type="ECO:0000256" key="2">
    <source>
        <dbReference type="PROSITE-ProRule" id="PRU00169"/>
    </source>
</evidence>
<keyword evidence="2" id="KW-0597">Phosphoprotein</keyword>
<feature type="domain" description="EAL" evidence="7">
    <location>
        <begin position="471"/>
        <end position="716"/>
    </location>
</feature>
<dbReference type="FunFam" id="3.30.70.270:FF:000001">
    <property type="entry name" value="Diguanylate cyclase domain protein"/>
    <property type="match status" value="1"/>
</dbReference>
<feature type="modified residue" description="4-aspartylphosphate" evidence="2">
    <location>
        <position position="56"/>
    </location>
</feature>
<accession>A0AAU7NWK3</accession>
<dbReference type="Pfam" id="PF08448">
    <property type="entry name" value="PAS_4"/>
    <property type="match status" value="1"/>
</dbReference>
<dbReference type="InterPro" id="IPR035965">
    <property type="entry name" value="PAS-like_dom_sf"/>
</dbReference>
<dbReference type="InterPro" id="IPR000160">
    <property type="entry name" value="GGDEF_dom"/>
</dbReference>
<dbReference type="CDD" id="cd00130">
    <property type="entry name" value="PAS"/>
    <property type="match status" value="1"/>
</dbReference>
<dbReference type="InterPro" id="IPR000014">
    <property type="entry name" value="PAS"/>
</dbReference>
<dbReference type="InterPro" id="IPR001610">
    <property type="entry name" value="PAC"/>
</dbReference>
<dbReference type="InterPro" id="IPR052155">
    <property type="entry name" value="Biofilm_reg_signaling"/>
</dbReference>